<accession>A0A061QYT5</accession>
<organism evidence="2">
    <name type="scientific">Tetraselmis sp. GSL018</name>
    <dbReference type="NCBI Taxonomy" id="582737"/>
    <lineage>
        <taxon>Eukaryota</taxon>
        <taxon>Viridiplantae</taxon>
        <taxon>Chlorophyta</taxon>
        <taxon>core chlorophytes</taxon>
        <taxon>Chlorodendrophyceae</taxon>
        <taxon>Chlorodendrales</taxon>
        <taxon>Chlorodendraceae</taxon>
        <taxon>Tetraselmis</taxon>
    </lineage>
</organism>
<feature type="non-terminal residue" evidence="2">
    <location>
        <position position="1"/>
    </location>
</feature>
<sequence>HTCGRSARPSMILSSRSGRRSQRGDGCHLQMSPQMSLSPPLRPACPPEWGSPVSIPSKGEGPGGRVRGPTPRDVGGA</sequence>
<evidence type="ECO:0000256" key="1">
    <source>
        <dbReference type="SAM" id="MobiDB-lite"/>
    </source>
</evidence>
<dbReference type="EMBL" id="GBEZ01020856">
    <property type="protein sequence ID" value="JAC65847.1"/>
    <property type="molecule type" value="Transcribed_RNA"/>
</dbReference>
<protein>
    <submittedName>
        <fullName evidence="2">Uncharacterized protein</fullName>
    </submittedName>
</protein>
<feature type="non-terminal residue" evidence="2">
    <location>
        <position position="77"/>
    </location>
</feature>
<feature type="compositionally biased region" description="Low complexity" evidence="1">
    <location>
        <begin position="67"/>
        <end position="77"/>
    </location>
</feature>
<feature type="region of interest" description="Disordered" evidence="1">
    <location>
        <begin position="1"/>
        <end position="77"/>
    </location>
</feature>
<gene>
    <name evidence="2" type="ORF">TSPGSL018_15115</name>
</gene>
<evidence type="ECO:0000313" key="2">
    <source>
        <dbReference type="EMBL" id="JAC65847.1"/>
    </source>
</evidence>
<proteinExistence type="predicted"/>
<name>A0A061QYT5_9CHLO</name>
<reference evidence="2" key="1">
    <citation type="submission" date="2014-05" db="EMBL/GenBank/DDBJ databases">
        <title>The transcriptome of the halophilic microalga Tetraselmis sp. GSL018 isolated from the Great Salt Lake, Utah.</title>
        <authorList>
            <person name="Jinkerson R.E."/>
            <person name="D'Adamo S."/>
            <person name="Posewitz M.C."/>
        </authorList>
    </citation>
    <scope>NUCLEOTIDE SEQUENCE</scope>
    <source>
        <strain evidence="2">GSL018</strain>
    </source>
</reference>
<dbReference type="AlphaFoldDB" id="A0A061QYT5"/>